<organism evidence="1 2">
    <name type="scientific">Letharia lupina</name>
    <dbReference type="NCBI Taxonomy" id="560253"/>
    <lineage>
        <taxon>Eukaryota</taxon>
        <taxon>Fungi</taxon>
        <taxon>Dikarya</taxon>
        <taxon>Ascomycota</taxon>
        <taxon>Pezizomycotina</taxon>
        <taxon>Lecanoromycetes</taxon>
        <taxon>OSLEUM clade</taxon>
        <taxon>Lecanoromycetidae</taxon>
        <taxon>Lecanorales</taxon>
        <taxon>Lecanorineae</taxon>
        <taxon>Parmeliaceae</taxon>
        <taxon>Letharia</taxon>
    </lineage>
</organism>
<comment type="caution">
    <text evidence="1">The sequence shown here is derived from an EMBL/GenBank/DDBJ whole genome shotgun (WGS) entry which is preliminary data.</text>
</comment>
<dbReference type="RefSeq" id="XP_037155744.1">
    <property type="nucleotide sequence ID" value="XM_037299743.1"/>
</dbReference>
<protein>
    <submittedName>
        <fullName evidence="1">Uncharacterized protein</fullName>
    </submittedName>
</protein>
<name>A0A8H6FGN7_9LECA</name>
<dbReference type="AlphaFoldDB" id="A0A8H6FGN7"/>
<dbReference type="Proteomes" id="UP000593566">
    <property type="component" value="Unassembled WGS sequence"/>
</dbReference>
<evidence type="ECO:0000313" key="1">
    <source>
        <dbReference type="EMBL" id="KAF6227436.1"/>
    </source>
</evidence>
<reference evidence="1 2" key="1">
    <citation type="journal article" date="2020" name="Genomics">
        <title>Complete, high-quality genomes from long-read metagenomic sequencing of two wolf lichen thalli reveals enigmatic genome architecture.</title>
        <authorList>
            <person name="McKenzie S.K."/>
            <person name="Walston R.F."/>
            <person name="Allen J.L."/>
        </authorList>
    </citation>
    <scope>NUCLEOTIDE SEQUENCE [LARGE SCALE GENOMIC DNA]</scope>
    <source>
        <strain evidence="1">WasteWater1</strain>
    </source>
</reference>
<keyword evidence="2" id="KW-1185">Reference proteome</keyword>
<dbReference type="EMBL" id="JACCJB010000005">
    <property type="protein sequence ID" value="KAF6227436.1"/>
    <property type="molecule type" value="Genomic_DNA"/>
</dbReference>
<dbReference type="GeneID" id="59337275"/>
<accession>A0A8H6FGN7</accession>
<gene>
    <name evidence="1" type="ORF">HO133_008880</name>
</gene>
<evidence type="ECO:0000313" key="2">
    <source>
        <dbReference type="Proteomes" id="UP000593566"/>
    </source>
</evidence>
<sequence>MSTTHTVSLLQWQQTYDLFTEHIGNTHSEPATKWHSTHSILPSLLPPYQTLRIDKCMSLRKWSMSVRSLAAEYSLWQLRTGRPTGYRQSKRTMARRLGKRLEKSMENLAGTQARCGYISRISEGQMWAWHSQDQHAIRQNLGHGVFERIETIRCFRLLPLHLGKSSPVEAYTDYGCLETQGKQWACISGLPAMGAMAL</sequence>
<proteinExistence type="predicted"/>